<evidence type="ECO:0000313" key="2">
    <source>
        <dbReference type="EMBL" id="KIV77722.1"/>
    </source>
</evidence>
<accession>A0A0D1Y4F8</accession>
<feature type="compositionally biased region" description="Basic and acidic residues" evidence="1">
    <location>
        <begin position="127"/>
        <end position="145"/>
    </location>
</feature>
<organism evidence="2 3">
    <name type="scientific">Exophiala sideris</name>
    <dbReference type="NCBI Taxonomy" id="1016849"/>
    <lineage>
        <taxon>Eukaryota</taxon>
        <taxon>Fungi</taxon>
        <taxon>Dikarya</taxon>
        <taxon>Ascomycota</taxon>
        <taxon>Pezizomycotina</taxon>
        <taxon>Eurotiomycetes</taxon>
        <taxon>Chaetothyriomycetidae</taxon>
        <taxon>Chaetothyriales</taxon>
        <taxon>Herpotrichiellaceae</taxon>
        <taxon>Exophiala</taxon>
    </lineage>
</organism>
<feature type="region of interest" description="Disordered" evidence="1">
    <location>
        <begin position="104"/>
        <end position="145"/>
    </location>
</feature>
<reference evidence="2 3" key="1">
    <citation type="submission" date="2015-01" db="EMBL/GenBank/DDBJ databases">
        <title>The Genome Sequence of Exophiala sideris CBS121828.</title>
        <authorList>
            <consortium name="The Broad Institute Genomics Platform"/>
            <person name="Cuomo C."/>
            <person name="de Hoog S."/>
            <person name="Gorbushina A."/>
            <person name="Stielow B."/>
            <person name="Teixiera M."/>
            <person name="Abouelleil A."/>
            <person name="Chapman S.B."/>
            <person name="Priest M."/>
            <person name="Young S.K."/>
            <person name="Wortman J."/>
            <person name="Nusbaum C."/>
            <person name="Birren B."/>
        </authorList>
    </citation>
    <scope>NUCLEOTIDE SEQUENCE [LARGE SCALE GENOMIC DNA]</scope>
    <source>
        <strain evidence="2 3">CBS 121828</strain>
    </source>
</reference>
<sequence>MRGSPVIELVKLGREHRHESANTVPIRAHIHVHPARHGGKLVHIIRVAVTEAKAQVTVAGQTRCAGEVTAVGLTVQAWTKVGSPNTEDHWTREMAIEMRRDPIAAKPDPKGMVTGVLPPISGRLVRKGGDHGENEVSAHTVKDWL</sequence>
<dbReference type="Proteomes" id="UP000053599">
    <property type="component" value="Unassembled WGS sequence"/>
</dbReference>
<evidence type="ECO:0000256" key="1">
    <source>
        <dbReference type="SAM" id="MobiDB-lite"/>
    </source>
</evidence>
<name>A0A0D1Y4F8_9EURO</name>
<dbReference type="AlphaFoldDB" id="A0A0D1Y4F8"/>
<gene>
    <name evidence="2" type="ORF">PV11_09504</name>
</gene>
<protein>
    <submittedName>
        <fullName evidence="2">Uncharacterized protein</fullName>
    </submittedName>
</protein>
<proteinExistence type="predicted"/>
<dbReference type="EMBL" id="KN846954">
    <property type="protein sequence ID" value="KIV77722.1"/>
    <property type="molecule type" value="Genomic_DNA"/>
</dbReference>
<evidence type="ECO:0000313" key="3">
    <source>
        <dbReference type="Proteomes" id="UP000053599"/>
    </source>
</evidence>
<dbReference type="HOGENOM" id="CLU_1786859_0_0_1"/>